<reference evidence="4" key="1">
    <citation type="submission" date="2019-06" db="EMBL/GenBank/DDBJ databases">
        <authorList>
            <person name="Broberg M."/>
        </authorList>
    </citation>
    <scope>NUCLEOTIDE SEQUENCE [LARGE SCALE GENOMIC DNA]</scope>
</reference>
<gene>
    <name evidence="3" type="ORF">CSOL1703_00016040</name>
</gene>
<dbReference type="EMBL" id="CABFOC020000039">
    <property type="protein sequence ID" value="CAH0051143.1"/>
    <property type="molecule type" value="Genomic_DNA"/>
</dbReference>
<organism evidence="3 4">
    <name type="scientific">Clonostachys solani</name>
    <dbReference type="NCBI Taxonomy" id="160281"/>
    <lineage>
        <taxon>Eukaryota</taxon>
        <taxon>Fungi</taxon>
        <taxon>Dikarya</taxon>
        <taxon>Ascomycota</taxon>
        <taxon>Pezizomycotina</taxon>
        <taxon>Sordariomycetes</taxon>
        <taxon>Hypocreomycetidae</taxon>
        <taxon>Hypocreales</taxon>
        <taxon>Bionectriaceae</taxon>
        <taxon>Clonostachys</taxon>
    </lineage>
</organism>
<evidence type="ECO:0000313" key="3">
    <source>
        <dbReference type="EMBL" id="CAH0051143.1"/>
    </source>
</evidence>
<feature type="compositionally biased region" description="Low complexity" evidence="1">
    <location>
        <begin position="355"/>
        <end position="377"/>
    </location>
</feature>
<evidence type="ECO:0000313" key="4">
    <source>
        <dbReference type="Proteomes" id="UP000775872"/>
    </source>
</evidence>
<dbReference type="AlphaFoldDB" id="A0A9P0EKQ0"/>
<dbReference type="Proteomes" id="UP000775872">
    <property type="component" value="Unassembled WGS sequence"/>
</dbReference>
<feature type="compositionally biased region" description="Polar residues" evidence="1">
    <location>
        <begin position="327"/>
        <end position="354"/>
    </location>
</feature>
<evidence type="ECO:0000256" key="1">
    <source>
        <dbReference type="SAM" id="MobiDB-lite"/>
    </source>
</evidence>
<name>A0A9P0EKQ0_9HYPO</name>
<feature type="region of interest" description="Disordered" evidence="1">
    <location>
        <begin position="321"/>
        <end position="380"/>
    </location>
</feature>
<accession>A0A9P0EKQ0</accession>
<keyword evidence="2" id="KW-0732">Signal</keyword>
<evidence type="ECO:0000256" key="2">
    <source>
        <dbReference type="SAM" id="SignalP"/>
    </source>
</evidence>
<protein>
    <submittedName>
        <fullName evidence="3">Uncharacterized protein</fullName>
    </submittedName>
</protein>
<feature type="region of interest" description="Disordered" evidence="1">
    <location>
        <begin position="598"/>
        <end position="619"/>
    </location>
</feature>
<keyword evidence="4" id="KW-1185">Reference proteome</keyword>
<feature type="signal peptide" evidence="2">
    <location>
        <begin position="1"/>
        <end position="15"/>
    </location>
</feature>
<sequence>MRSSILFGLAGVASAHLPNIVNDIVKPVTSITPIVGGLVGGVIPAVCDLTETWDNHVLFSGIVGAATETSAAVSLELVLNQAHVEGQISLAPLENFLAEPTIRLNLASFQAYVDVDLSASAGVFQTVTLIASPELAIDLGVLEIDLGAAFALDLVVGVSAAVDLSAGFYISFSEGDYIDLSVVTKQVRGSVLTGLGVKALPLTVGAAVDLSTDIDVLLGLRLRSHISVGADVELLGLDLLDAGAEISIWADLVKHKITLGQTKECAVSVGNEFGLNVGIAVEAGINVADILDISLAPTVSVELARADKGVACLSGRDGKENLDATGGLNSPSTPSTSGLASPSAPSTSGLNSPVTRSTSGLTSPSTPTPTPSASVTSVGNGGLVTSTISSTTTYTITSCHVSVPNCPASQTQVIVTSVVHSTVTVCPATQTSFPTTTPASAVRPVPTITETLTTIVPCKPTSSTFTPPPSATATPVPTVTISDTVTVCPSQASTQHPVPSGGPSAGPSVSVPVSGGPSASPSVSVPASTGVSTTASSAPSVPAGETPTGGAPSGPAPSGGPIHTPSAPYPSSNNTWTSVYSPPASSVPATSIPATGVLPSTTGANSPVQPSATPSGITSSAGSLQVGIAMIVPLILALHL</sequence>
<feature type="chain" id="PRO_5040445640" evidence="2">
    <location>
        <begin position="16"/>
        <end position="640"/>
    </location>
</feature>
<feature type="compositionally biased region" description="Low complexity" evidence="1">
    <location>
        <begin position="497"/>
        <end position="550"/>
    </location>
</feature>
<proteinExistence type="predicted"/>
<reference evidence="3 4" key="2">
    <citation type="submission" date="2021-10" db="EMBL/GenBank/DDBJ databases">
        <authorList>
            <person name="Piombo E."/>
        </authorList>
    </citation>
    <scope>NUCLEOTIDE SEQUENCE [LARGE SCALE GENOMIC DNA]</scope>
</reference>
<feature type="region of interest" description="Disordered" evidence="1">
    <location>
        <begin position="490"/>
        <end position="570"/>
    </location>
</feature>
<dbReference type="OrthoDB" id="5102830at2759"/>
<comment type="caution">
    <text evidence="3">The sequence shown here is derived from an EMBL/GenBank/DDBJ whole genome shotgun (WGS) entry which is preliminary data.</text>
</comment>